<comment type="similarity">
    <text evidence="1">Belongs to the ATP-dependent AMP-binding enzyme family.</text>
</comment>
<keyword evidence="8" id="KW-1185">Reference proteome</keyword>
<evidence type="ECO:0000256" key="1">
    <source>
        <dbReference type="ARBA" id="ARBA00006432"/>
    </source>
</evidence>
<evidence type="ECO:0000259" key="5">
    <source>
        <dbReference type="Pfam" id="PF00501"/>
    </source>
</evidence>
<dbReference type="PROSITE" id="PS00455">
    <property type="entry name" value="AMP_BINDING"/>
    <property type="match status" value="1"/>
</dbReference>
<keyword evidence="4" id="KW-0067">ATP-binding</keyword>
<feature type="domain" description="AMP-binding enzyme C-terminal" evidence="6">
    <location>
        <begin position="505"/>
        <end position="583"/>
    </location>
</feature>
<sequence>MSVSRGRDNHARMHAQFGWHVPERFNIAQVCSARWAAAPGAARRVAIHAHGARGDDSTLSFTELQARANATSNLLTSLGVKRGDRVAIVLPQRFETAVAYMAVFQMGAVAMPLSILFGPEALEYRLQDSDAVVAICDENAFAAIAEVRSRCAALRHVIGVGAAAVQADLNFGWELPRQGSHFDPVETKADEGAVLIYTSGTTGPPKGALIPHRALIGNLPGFVCSQNWFGFDPQAARADSQAVFWSPADWAWTGGLMDALLPSLYFGRPIVAYNGRFSPELAFTLMQEHGVTHSFLFPTALKAMMKAYPEPRRRFRLKLQGLMSAGEAVGDAVFAYCRDQLGVIVNEMFGQTEMNYVVGNNAMEWTPALPASRGSLPPEGAQPALGRPGGGLTAHRELVGWPARPGSMGRPYPGHRVAVIDDQGNECPVGVPGDVAVNRYDVHGDPDPIFFLGYWKKDEATRAKFTGDWCRTGDLATRDEDGYLWYQGRADDVFKAAGYRIGPSEIENCLVKHPAVVNAAVVPKPDPERGAVVKAFVVLAPGVQGDDRLVEELQLHVRGKLAPYEYPKEIEFIDALPMTTTGKVQRRVLRLREEEKARRS</sequence>
<dbReference type="InterPro" id="IPR000873">
    <property type="entry name" value="AMP-dep_synth/lig_dom"/>
</dbReference>
<keyword evidence="2" id="KW-0436">Ligase</keyword>
<organism evidence="7 8">
    <name type="scientific">Ramlibacter tataouinensis</name>
    <dbReference type="NCBI Taxonomy" id="94132"/>
    <lineage>
        <taxon>Bacteria</taxon>
        <taxon>Pseudomonadati</taxon>
        <taxon>Pseudomonadota</taxon>
        <taxon>Betaproteobacteria</taxon>
        <taxon>Burkholderiales</taxon>
        <taxon>Comamonadaceae</taxon>
        <taxon>Ramlibacter</taxon>
    </lineage>
</organism>
<proteinExistence type="inferred from homology"/>
<evidence type="ECO:0000256" key="2">
    <source>
        <dbReference type="ARBA" id="ARBA00022598"/>
    </source>
</evidence>
<dbReference type="InterPro" id="IPR042099">
    <property type="entry name" value="ANL_N_sf"/>
</dbReference>
<keyword evidence="3" id="KW-0547">Nucleotide-binding</keyword>
<evidence type="ECO:0000313" key="8">
    <source>
        <dbReference type="Proteomes" id="UP000070433"/>
    </source>
</evidence>
<dbReference type="EMBL" id="CP010951">
    <property type="protein sequence ID" value="AMO24014.1"/>
    <property type="molecule type" value="Genomic_DNA"/>
</dbReference>
<evidence type="ECO:0000256" key="4">
    <source>
        <dbReference type="ARBA" id="ARBA00022840"/>
    </source>
</evidence>
<dbReference type="InterPro" id="IPR025110">
    <property type="entry name" value="AMP-bd_C"/>
</dbReference>
<dbReference type="PATRIC" id="fig|94132.3.peg.3173"/>
<dbReference type="GO" id="GO:0006637">
    <property type="term" value="P:acyl-CoA metabolic process"/>
    <property type="evidence" value="ECO:0007669"/>
    <property type="project" value="TreeGrafter"/>
</dbReference>
<dbReference type="InterPro" id="IPR051087">
    <property type="entry name" value="Mitochondrial_ACSM"/>
</dbReference>
<reference evidence="7 8" key="1">
    <citation type="journal article" date="2014" name="Int. J. Syst. Evol. Microbiol.">
        <title>Ramlibacter solisilvae sp. nov., isolated from forest soil, and emended description of the genus Ramlibacter.</title>
        <authorList>
            <person name="Lee H.J."/>
            <person name="Lee S.H."/>
            <person name="Lee S.S."/>
            <person name="Lee J.S."/>
            <person name="Kim Y."/>
            <person name="Kim S.C."/>
            <person name="Jeon C.O."/>
        </authorList>
    </citation>
    <scope>NUCLEOTIDE SEQUENCE [LARGE SCALE GENOMIC DNA]</scope>
    <source>
        <strain evidence="7 8">5-10</strain>
    </source>
</reference>
<dbReference type="SUPFAM" id="SSF56801">
    <property type="entry name" value="Acetyl-CoA synthetase-like"/>
    <property type="match status" value="1"/>
</dbReference>
<dbReference type="GO" id="GO:0004321">
    <property type="term" value="F:fatty-acyl-CoA synthase activity"/>
    <property type="evidence" value="ECO:0007669"/>
    <property type="project" value="TreeGrafter"/>
</dbReference>
<name>A0A127JVR8_9BURK</name>
<dbReference type="AlphaFoldDB" id="A0A127JVR8"/>
<dbReference type="GO" id="GO:0016405">
    <property type="term" value="F:CoA-ligase activity"/>
    <property type="evidence" value="ECO:0007669"/>
    <property type="project" value="UniProtKB-ARBA"/>
</dbReference>
<dbReference type="Gene3D" id="3.40.50.12780">
    <property type="entry name" value="N-terminal domain of ligase-like"/>
    <property type="match status" value="2"/>
</dbReference>
<dbReference type="InterPro" id="IPR020845">
    <property type="entry name" value="AMP-binding_CS"/>
</dbReference>
<gene>
    <name evidence="7" type="ORF">UC35_15560</name>
</gene>
<evidence type="ECO:0000259" key="6">
    <source>
        <dbReference type="Pfam" id="PF13193"/>
    </source>
</evidence>
<dbReference type="GO" id="GO:0006633">
    <property type="term" value="P:fatty acid biosynthetic process"/>
    <property type="evidence" value="ECO:0007669"/>
    <property type="project" value="TreeGrafter"/>
</dbReference>
<evidence type="ECO:0000256" key="3">
    <source>
        <dbReference type="ARBA" id="ARBA00022741"/>
    </source>
</evidence>
<dbReference type="GO" id="GO:0015645">
    <property type="term" value="F:fatty acid ligase activity"/>
    <property type="evidence" value="ECO:0007669"/>
    <property type="project" value="TreeGrafter"/>
</dbReference>
<accession>A0A127JVR8</accession>
<dbReference type="PANTHER" id="PTHR43605">
    <property type="entry name" value="ACYL-COENZYME A SYNTHETASE"/>
    <property type="match status" value="1"/>
</dbReference>
<dbReference type="RefSeq" id="WP_061501255.1">
    <property type="nucleotide sequence ID" value="NZ_CP010951.1"/>
</dbReference>
<dbReference type="FunFam" id="3.30.300.30:FF:000005">
    <property type="entry name" value="Acyl-coenzyme A synthetase ACSM5, mitochondrial"/>
    <property type="match status" value="1"/>
</dbReference>
<evidence type="ECO:0000313" key="7">
    <source>
        <dbReference type="EMBL" id="AMO24014.1"/>
    </source>
</evidence>
<dbReference type="Pfam" id="PF13193">
    <property type="entry name" value="AMP-binding_C"/>
    <property type="match status" value="1"/>
</dbReference>
<dbReference type="InterPro" id="IPR045851">
    <property type="entry name" value="AMP-bd_C_sf"/>
</dbReference>
<dbReference type="Gene3D" id="3.30.300.30">
    <property type="match status" value="1"/>
</dbReference>
<dbReference type="GO" id="GO:0005524">
    <property type="term" value="F:ATP binding"/>
    <property type="evidence" value="ECO:0007669"/>
    <property type="project" value="UniProtKB-KW"/>
</dbReference>
<dbReference type="Pfam" id="PF00501">
    <property type="entry name" value="AMP-binding"/>
    <property type="match status" value="1"/>
</dbReference>
<dbReference type="OrthoDB" id="9766486at2"/>
<dbReference type="PANTHER" id="PTHR43605:SF10">
    <property type="entry name" value="ACYL-COA SYNTHETASE MEDIUM CHAIN FAMILY MEMBER 3"/>
    <property type="match status" value="1"/>
</dbReference>
<dbReference type="Proteomes" id="UP000070433">
    <property type="component" value="Chromosome"/>
</dbReference>
<feature type="domain" description="AMP-dependent synthetase/ligase" evidence="5">
    <location>
        <begin position="41"/>
        <end position="439"/>
    </location>
</feature>
<protein>
    <submittedName>
        <fullName evidence="7">AMP-binding protein</fullName>
    </submittedName>
</protein>